<sequence>MAIPKVLAIVLAGGEGTRLNPLTAERSKPAVPFGGRYRLVDFVLSNLVNSEIHSIYLLVQYKSQSLIEHVRRAWSVSNIIADHFVTVVPPQMRGGPDWFQGTADAVYQNLGLIEHHRPDIVAVFGADHIYRMDISQMVQFHLDHQADMTVAALPVPLAQGHNFGIITPDNSSRIIDFQEKPAQPQPIPGDPQHCLSSMGNYLFKTQVLIDALEEAHAGGEKDFGHDVLPKLMRTHKVCTYDFTANRISGVKAYEEPAYWRDVGNFESYHAAHMDLLGLQPRFDTFNPDWPIYSDHYFGPEARIISGEIRNCIIGGGSVVNGGNIRNSVIRHEVMIEPDVDIEDCIIMDYCVISRGSRLRRAIIGRYNFIEPDTVIGYHPAADREHYHISPSGIVVVPKGRRGQIRVY</sequence>
<dbReference type="CDD" id="cd04651">
    <property type="entry name" value="LbH_G1P_AT_C"/>
    <property type="match status" value="1"/>
</dbReference>
<keyword evidence="7 9" id="KW-0320">Glycogen biosynthesis</keyword>
<dbReference type="PANTHER" id="PTHR43523">
    <property type="entry name" value="GLUCOSE-1-PHOSPHATE ADENYLYLTRANSFERASE-RELATED"/>
    <property type="match status" value="1"/>
</dbReference>
<evidence type="ECO:0000259" key="10">
    <source>
        <dbReference type="Pfam" id="PF00483"/>
    </source>
</evidence>
<dbReference type="InterPro" id="IPR056818">
    <property type="entry name" value="GlmU/GlgC-like_hexapep"/>
</dbReference>
<comment type="caution">
    <text evidence="9">Lacks conserved residue(s) required for the propagation of feature annotation.</text>
</comment>
<dbReference type="PANTHER" id="PTHR43523:SF2">
    <property type="entry name" value="GLUCOSE-1-PHOSPHATE ADENYLYLTRANSFERASE"/>
    <property type="match status" value="1"/>
</dbReference>
<feature type="binding site" evidence="9">
    <location>
        <begin position="179"/>
        <end position="180"/>
    </location>
    <ligand>
        <name>alpha-D-glucose 1-phosphate</name>
        <dbReference type="ChEBI" id="CHEBI:58601"/>
    </ligand>
</feature>
<keyword evidence="6 9" id="KW-0067">ATP-binding</keyword>
<comment type="function">
    <text evidence="9">Involved in the biosynthesis of ADP-glucose, a building block required for the elongation reactions to produce glycogen. Catalyzes the reaction between ATP and alpha-D-glucose 1-phosphate (G1P) to produce pyrophosphate and ADP-Glc.</text>
</comment>
<reference evidence="12 13" key="1">
    <citation type="submission" date="2016-03" db="EMBL/GenBank/DDBJ databases">
        <authorList>
            <person name="Ploux O."/>
        </authorList>
    </citation>
    <scope>NUCLEOTIDE SEQUENCE [LARGE SCALE GENOMIC DNA]</scope>
    <source>
        <strain evidence="12 13">R-45370</strain>
    </source>
</reference>
<dbReference type="HAMAP" id="MF_00624">
    <property type="entry name" value="GlgC"/>
    <property type="match status" value="1"/>
</dbReference>
<dbReference type="Gene3D" id="3.90.550.10">
    <property type="entry name" value="Spore Coat Polysaccharide Biosynthesis Protein SpsA, Chain A"/>
    <property type="match status" value="1"/>
</dbReference>
<dbReference type="STRING" id="980561.A1359_03885"/>
<evidence type="ECO:0000256" key="2">
    <source>
        <dbReference type="ARBA" id="ARBA00022600"/>
    </source>
</evidence>
<evidence type="ECO:0000256" key="4">
    <source>
        <dbReference type="ARBA" id="ARBA00022695"/>
    </source>
</evidence>
<comment type="caution">
    <text evidence="12">The sequence shown here is derived from an EMBL/GenBank/DDBJ whole genome shotgun (WGS) entry which is preliminary data.</text>
</comment>
<evidence type="ECO:0000256" key="8">
    <source>
        <dbReference type="ARBA" id="ARBA00023277"/>
    </source>
</evidence>
<dbReference type="EC" id="2.7.7.27" evidence="9"/>
<dbReference type="CDD" id="cd02508">
    <property type="entry name" value="ADP_Glucose_PP"/>
    <property type="match status" value="1"/>
</dbReference>
<gene>
    <name evidence="9" type="primary">glgC</name>
    <name evidence="12" type="ORF">A1359_03885</name>
</gene>
<feature type="binding site" evidence="9">
    <location>
        <position position="197"/>
    </location>
    <ligand>
        <name>alpha-D-glucose 1-phosphate</name>
        <dbReference type="ChEBI" id="CHEBI:58601"/>
    </ligand>
</feature>
<dbReference type="RefSeq" id="WP_066978610.1">
    <property type="nucleotide sequence ID" value="NZ_LUUI01000066.1"/>
</dbReference>
<dbReference type="Proteomes" id="UP000078476">
    <property type="component" value="Unassembled WGS sequence"/>
</dbReference>
<dbReference type="InterPro" id="IPR023049">
    <property type="entry name" value="GlgC_bac"/>
</dbReference>
<feature type="site" description="Could play a key role in the communication between the regulatory and the substrate sites" evidence="9">
    <location>
        <position position="98"/>
    </location>
</feature>
<dbReference type="NCBIfam" id="NF002023">
    <property type="entry name" value="PRK00844.1"/>
    <property type="match status" value="1"/>
</dbReference>
<dbReference type="InterPro" id="IPR029044">
    <property type="entry name" value="Nucleotide-diphossugar_trans"/>
</dbReference>
<evidence type="ECO:0000256" key="3">
    <source>
        <dbReference type="ARBA" id="ARBA00022679"/>
    </source>
</evidence>
<keyword evidence="3 9" id="KW-0808">Transferase</keyword>
<dbReference type="GO" id="GO:0005978">
    <property type="term" value="P:glycogen biosynthetic process"/>
    <property type="evidence" value="ECO:0007669"/>
    <property type="project" value="UniProtKB-UniRule"/>
</dbReference>
<keyword evidence="13" id="KW-1185">Reference proteome</keyword>
<comment type="pathway">
    <text evidence="9">Glycan biosynthesis; glycogen biosynthesis.</text>
</comment>
<dbReference type="SUPFAM" id="SSF51161">
    <property type="entry name" value="Trimeric LpxA-like enzymes"/>
    <property type="match status" value="1"/>
</dbReference>
<dbReference type="InterPro" id="IPR011004">
    <property type="entry name" value="Trimer_LpxA-like_sf"/>
</dbReference>
<comment type="catalytic activity">
    <reaction evidence="9">
        <text>alpha-D-glucose 1-phosphate + ATP + H(+) = ADP-alpha-D-glucose + diphosphate</text>
        <dbReference type="Rhea" id="RHEA:12120"/>
        <dbReference type="ChEBI" id="CHEBI:15378"/>
        <dbReference type="ChEBI" id="CHEBI:30616"/>
        <dbReference type="ChEBI" id="CHEBI:33019"/>
        <dbReference type="ChEBI" id="CHEBI:57498"/>
        <dbReference type="ChEBI" id="CHEBI:58601"/>
        <dbReference type="EC" id="2.7.7.27"/>
    </reaction>
</comment>
<dbReference type="Pfam" id="PF00483">
    <property type="entry name" value="NTP_transferase"/>
    <property type="match status" value="1"/>
</dbReference>
<evidence type="ECO:0000256" key="7">
    <source>
        <dbReference type="ARBA" id="ARBA00023056"/>
    </source>
</evidence>
<dbReference type="GO" id="GO:0005524">
    <property type="term" value="F:ATP binding"/>
    <property type="evidence" value="ECO:0007669"/>
    <property type="project" value="UniProtKB-KW"/>
</dbReference>
<dbReference type="UniPathway" id="UPA00164"/>
<organism evidence="12 13">
    <name type="scientific">Methylomonas lenta</name>
    <dbReference type="NCBI Taxonomy" id="980561"/>
    <lineage>
        <taxon>Bacteria</taxon>
        <taxon>Pseudomonadati</taxon>
        <taxon>Pseudomonadota</taxon>
        <taxon>Gammaproteobacteria</taxon>
        <taxon>Methylococcales</taxon>
        <taxon>Methylococcaceae</taxon>
        <taxon>Methylomonas</taxon>
    </lineage>
</organism>
<comment type="subunit">
    <text evidence="9">Homotetramer.</text>
</comment>
<dbReference type="Pfam" id="PF24894">
    <property type="entry name" value="Hexapep_GlmU"/>
    <property type="match status" value="1"/>
</dbReference>
<dbReference type="OrthoDB" id="9801810at2"/>
<evidence type="ECO:0000313" key="12">
    <source>
        <dbReference type="EMBL" id="OAI19441.1"/>
    </source>
</evidence>
<protein>
    <recommendedName>
        <fullName evidence="9">Glucose-1-phosphate adenylyltransferase</fullName>
        <ecNumber evidence="9">2.7.7.27</ecNumber>
    </recommendedName>
    <alternativeName>
        <fullName evidence="9">ADP-glucose pyrophosphorylase</fullName>
        <shortName evidence="9">ADPGlc PPase</shortName>
    </alternativeName>
    <alternativeName>
        <fullName evidence="9">ADP-glucose synthase</fullName>
    </alternativeName>
</protein>
<dbReference type="GO" id="GO:0008878">
    <property type="term" value="F:glucose-1-phosphate adenylyltransferase activity"/>
    <property type="evidence" value="ECO:0007669"/>
    <property type="project" value="UniProtKB-UniRule"/>
</dbReference>
<dbReference type="SUPFAM" id="SSF53448">
    <property type="entry name" value="Nucleotide-diphospho-sugar transferases"/>
    <property type="match status" value="1"/>
</dbReference>
<feature type="site" description="Could play a key role in the communication between the regulatory and the substrate sites" evidence="9">
    <location>
        <position position="60"/>
    </location>
</feature>
<name>A0A177NNI2_9GAMM</name>
<dbReference type="InterPro" id="IPR011831">
    <property type="entry name" value="ADP-Glc_PPase"/>
</dbReference>
<evidence type="ECO:0000259" key="11">
    <source>
        <dbReference type="Pfam" id="PF24894"/>
    </source>
</evidence>
<evidence type="ECO:0000256" key="5">
    <source>
        <dbReference type="ARBA" id="ARBA00022741"/>
    </source>
</evidence>
<dbReference type="PROSITE" id="PS00809">
    <property type="entry name" value="ADP_GLC_PYROPHOSPH_2"/>
    <property type="match status" value="1"/>
</dbReference>
<dbReference type="PROSITE" id="PS00808">
    <property type="entry name" value="ADP_GLC_PYROPHOSPH_1"/>
    <property type="match status" value="1"/>
</dbReference>
<keyword evidence="2 9" id="KW-0321">Glycogen metabolism</keyword>
<keyword evidence="8 9" id="KW-0119">Carbohydrate metabolism</keyword>
<feature type="domain" description="Nucleotidyl transferase" evidence="10">
    <location>
        <begin position="8"/>
        <end position="275"/>
    </location>
</feature>
<feature type="domain" description="Glucose-1-phosphate adenylyltransferase/Bifunctional protein GlmU-like C-terminal hexapeptide" evidence="11">
    <location>
        <begin position="305"/>
        <end position="396"/>
    </location>
</feature>
<dbReference type="InterPro" id="IPR005835">
    <property type="entry name" value="NTP_transferase_dom"/>
</dbReference>
<accession>A0A177NNI2</accession>
<proteinExistence type="inferred from homology"/>
<evidence type="ECO:0000256" key="1">
    <source>
        <dbReference type="ARBA" id="ARBA00010443"/>
    </source>
</evidence>
<feature type="binding site" evidence="9">
    <location>
        <position position="164"/>
    </location>
    <ligand>
        <name>alpha-D-glucose 1-phosphate</name>
        <dbReference type="ChEBI" id="CHEBI:58601"/>
    </ligand>
</feature>
<dbReference type="AlphaFoldDB" id="A0A177NNI2"/>
<dbReference type="InterPro" id="IPR005836">
    <property type="entry name" value="ADP_Glu_pyroP_CS"/>
</dbReference>
<evidence type="ECO:0000256" key="6">
    <source>
        <dbReference type="ARBA" id="ARBA00022840"/>
    </source>
</evidence>
<dbReference type="EMBL" id="LUUI01000066">
    <property type="protein sequence ID" value="OAI19441.1"/>
    <property type="molecule type" value="Genomic_DNA"/>
</dbReference>
<evidence type="ECO:0000313" key="13">
    <source>
        <dbReference type="Proteomes" id="UP000078476"/>
    </source>
</evidence>
<keyword evidence="5 9" id="KW-0547">Nucleotide-binding</keyword>
<comment type="similarity">
    <text evidence="1 9">Belongs to the bacterial/plant glucose-1-phosphate adenylyltransferase family.</text>
</comment>
<dbReference type="Gene3D" id="2.160.10.10">
    <property type="entry name" value="Hexapeptide repeat proteins"/>
    <property type="match status" value="1"/>
</dbReference>
<keyword evidence="4 9" id="KW-0548">Nucleotidyltransferase</keyword>
<evidence type="ECO:0000256" key="9">
    <source>
        <dbReference type="HAMAP-Rule" id="MF_00624"/>
    </source>
</evidence>